<keyword evidence="1" id="KW-0472">Membrane</keyword>
<protein>
    <submittedName>
        <fullName evidence="2">Uncharacterized protein</fullName>
    </submittedName>
</protein>
<evidence type="ECO:0000313" key="3">
    <source>
        <dbReference type="Proteomes" id="UP000824089"/>
    </source>
</evidence>
<name>A0A9D1L900_9CLOT</name>
<dbReference type="EMBL" id="DVMM01000078">
    <property type="protein sequence ID" value="HIU29424.1"/>
    <property type="molecule type" value="Genomic_DNA"/>
</dbReference>
<reference evidence="2" key="1">
    <citation type="submission" date="2020-10" db="EMBL/GenBank/DDBJ databases">
        <authorList>
            <person name="Gilroy R."/>
        </authorList>
    </citation>
    <scope>NUCLEOTIDE SEQUENCE</scope>
    <source>
        <strain evidence="2">CHK195-4489</strain>
    </source>
</reference>
<accession>A0A9D1L900</accession>
<organism evidence="2 3">
    <name type="scientific">Candidatus Egerieisoma faecipullorum</name>
    <dbReference type="NCBI Taxonomy" id="2840963"/>
    <lineage>
        <taxon>Bacteria</taxon>
        <taxon>Bacillati</taxon>
        <taxon>Bacillota</taxon>
        <taxon>Clostridia</taxon>
        <taxon>Eubacteriales</taxon>
        <taxon>Clostridiaceae</taxon>
        <taxon>Clostridiaceae incertae sedis</taxon>
        <taxon>Candidatus Egerieisoma</taxon>
    </lineage>
</organism>
<comment type="caution">
    <text evidence="2">The sequence shown here is derived from an EMBL/GenBank/DDBJ whole genome shotgun (WGS) entry which is preliminary data.</text>
</comment>
<evidence type="ECO:0000313" key="2">
    <source>
        <dbReference type="EMBL" id="HIU29424.1"/>
    </source>
</evidence>
<keyword evidence="1" id="KW-1133">Transmembrane helix</keyword>
<feature type="transmembrane region" description="Helical" evidence="1">
    <location>
        <begin position="352"/>
        <end position="374"/>
    </location>
</feature>
<reference evidence="2" key="2">
    <citation type="journal article" date="2021" name="PeerJ">
        <title>Extensive microbial diversity within the chicken gut microbiome revealed by metagenomics and culture.</title>
        <authorList>
            <person name="Gilroy R."/>
            <person name="Ravi A."/>
            <person name="Getino M."/>
            <person name="Pursley I."/>
            <person name="Horton D.L."/>
            <person name="Alikhan N.F."/>
            <person name="Baker D."/>
            <person name="Gharbi K."/>
            <person name="Hall N."/>
            <person name="Watson M."/>
            <person name="Adriaenssens E.M."/>
            <person name="Foster-Nyarko E."/>
            <person name="Jarju S."/>
            <person name="Secka A."/>
            <person name="Antonio M."/>
            <person name="Oren A."/>
            <person name="Chaudhuri R.R."/>
            <person name="La Ragione R."/>
            <person name="Hildebrand F."/>
            <person name="Pallen M.J."/>
        </authorList>
    </citation>
    <scope>NUCLEOTIDE SEQUENCE</scope>
    <source>
        <strain evidence="2">CHK195-4489</strain>
    </source>
</reference>
<gene>
    <name evidence="2" type="ORF">IAD50_03905</name>
</gene>
<sequence>MTTTGEGLFFQQQWEYALQVDPMVITITGWNEFSVGAQSNLGEGQVMAGTYHVNFSDPQYDRHYIDLFNTEFSRDIEPINGFFNDNYYYQMASYIRKFKGTAAVPRAEGGRDIDLSAPYEEQWADVGPLFCDTVGDIAHRDSPSLENVYRYVNTTGRNDIVSVKVSKENGYTAFLITCAEELVYGAEGVAGRAGIDFKELEDGALQTFVNASEGDVSEAGSNWMNLLIDSDQNADTGWEGYDYILNRSRDGKTVSVERFLYNSWEFERVGQAEYVIDGENLVIRVADSLVGLEGRDQFDFKAADNSVADGDVLKFMTLGDAAPDNRFNFRYIKQSGGSGGHGEGVSAAVFKGIGICAGILILAGLCVVAVKACVAKRKK</sequence>
<evidence type="ECO:0000256" key="1">
    <source>
        <dbReference type="SAM" id="Phobius"/>
    </source>
</evidence>
<dbReference type="AlphaFoldDB" id="A0A9D1L900"/>
<proteinExistence type="predicted"/>
<dbReference type="Proteomes" id="UP000824089">
    <property type="component" value="Unassembled WGS sequence"/>
</dbReference>
<keyword evidence="1" id="KW-0812">Transmembrane</keyword>